<protein>
    <submittedName>
        <fullName evidence="2">Uncharacterized protein</fullName>
    </submittedName>
</protein>
<reference evidence="2" key="1">
    <citation type="submission" date="2022-01" db="UniProtKB">
        <authorList>
            <consortium name="EnsemblMetazoa"/>
        </authorList>
    </citation>
    <scope>IDENTIFICATION</scope>
</reference>
<evidence type="ECO:0000313" key="2">
    <source>
        <dbReference type="EnsemblMetazoa" id="XP_014252594.1"/>
    </source>
</evidence>
<feature type="compositionally biased region" description="Polar residues" evidence="1">
    <location>
        <begin position="34"/>
        <end position="44"/>
    </location>
</feature>
<dbReference type="KEGG" id="clec:106668408"/>
<dbReference type="Proteomes" id="UP000494040">
    <property type="component" value="Unassembled WGS sequence"/>
</dbReference>
<organism evidence="2 3">
    <name type="scientific">Cimex lectularius</name>
    <name type="common">Bed bug</name>
    <name type="synonym">Acanthia lectularia</name>
    <dbReference type="NCBI Taxonomy" id="79782"/>
    <lineage>
        <taxon>Eukaryota</taxon>
        <taxon>Metazoa</taxon>
        <taxon>Ecdysozoa</taxon>
        <taxon>Arthropoda</taxon>
        <taxon>Hexapoda</taxon>
        <taxon>Insecta</taxon>
        <taxon>Pterygota</taxon>
        <taxon>Neoptera</taxon>
        <taxon>Paraneoptera</taxon>
        <taxon>Hemiptera</taxon>
        <taxon>Heteroptera</taxon>
        <taxon>Panheteroptera</taxon>
        <taxon>Cimicomorpha</taxon>
        <taxon>Cimicidae</taxon>
        <taxon>Cimex</taxon>
    </lineage>
</organism>
<feature type="compositionally biased region" description="Basic and acidic residues" evidence="1">
    <location>
        <begin position="131"/>
        <end position="146"/>
    </location>
</feature>
<dbReference type="GeneID" id="106668408"/>
<feature type="compositionally biased region" description="Polar residues" evidence="1">
    <location>
        <begin position="118"/>
        <end position="128"/>
    </location>
</feature>
<name>A0A8I6RWE0_CIMLE</name>
<evidence type="ECO:0000313" key="3">
    <source>
        <dbReference type="Proteomes" id="UP000494040"/>
    </source>
</evidence>
<dbReference type="EnsemblMetazoa" id="XM_014397108.1">
    <property type="protein sequence ID" value="XP_014252594.1"/>
    <property type="gene ID" value="LOC106668408"/>
</dbReference>
<keyword evidence="3" id="KW-1185">Reference proteome</keyword>
<evidence type="ECO:0000256" key="1">
    <source>
        <dbReference type="SAM" id="MobiDB-lite"/>
    </source>
</evidence>
<feature type="region of interest" description="Disordered" evidence="1">
    <location>
        <begin position="15"/>
        <end position="85"/>
    </location>
</feature>
<accession>A0A8I6RWE0</accession>
<sequence length="152" mass="17029">MQSCLFLMHHFFGKKKHQDPEELLKTKPKRPSLKVTSIAQNESAETSKKLKNAQKKTKHTKISPFTKIPKQKTRLSSPPPLTPPRAVSVAELSKLGLRVSQQVLGRPIRDEEAELTFDSASTRNSRLSKTVPKDKSNNPEHAKIQEAHTSSA</sequence>
<proteinExistence type="predicted"/>
<dbReference type="RefSeq" id="XP_014252594.1">
    <property type="nucleotide sequence ID" value="XM_014397108.1"/>
</dbReference>
<feature type="compositionally biased region" description="Basic residues" evidence="1">
    <location>
        <begin position="49"/>
        <end position="61"/>
    </location>
</feature>
<dbReference type="AlphaFoldDB" id="A0A8I6RWE0"/>
<dbReference type="OrthoDB" id="10559188at2759"/>
<feature type="region of interest" description="Disordered" evidence="1">
    <location>
        <begin position="115"/>
        <end position="152"/>
    </location>
</feature>